<dbReference type="InterPro" id="IPR051329">
    <property type="entry name" value="NIR_SIR_4Fe-4S"/>
</dbReference>
<dbReference type="PANTHER" id="PTHR32439">
    <property type="entry name" value="FERREDOXIN--NITRITE REDUCTASE, CHLOROPLASTIC"/>
    <property type="match status" value="1"/>
</dbReference>
<dbReference type="Pfam" id="PF03460">
    <property type="entry name" value="NIR_SIR_ferr"/>
    <property type="match status" value="1"/>
</dbReference>
<evidence type="ECO:0000313" key="10">
    <source>
        <dbReference type="Proteomes" id="UP000646749"/>
    </source>
</evidence>
<reference evidence="9 10" key="1">
    <citation type="submission" date="2021-01" db="EMBL/GenBank/DDBJ databases">
        <title>Whole genome shotgun sequence of Plantactinospora endophytica NBRC 110450.</title>
        <authorList>
            <person name="Komaki H."/>
            <person name="Tamura T."/>
        </authorList>
    </citation>
    <scope>NUCLEOTIDE SEQUENCE [LARGE SCALE GENOMIC DNA]</scope>
    <source>
        <strain evidence="9 10">NBRC 110450</strain>
    </source>
</reference>
<feature type="domain" description="Nitrite/Sulfite reductase ferredoxin-like" evidence="8">
    <location>
        <begin position="25"/>
        <end position="76"/>
    </location>
</feature>
<dbReference type="InterPro" id="IPR005117">
    <property type="entry name" value="NiRdtase/SiRdtase_haem-b_fer"/>
</dbReference>
<evidence type="ECO:0000256" key="4">
    <source>
        <dbReference type="ARBA" id="ARBA00023002"/>
    </source>
</evidence>
<evidence type="ECO:0000256" key="6">
    <source>
        <dbReference type="ARBA" id="ARBA00023014"/>
    </source>
</evidence>
<evidence type="ECO:0000259" key="8">
    <source>
        <dbReference type="Pfam" id="PF03460"/>
    </source>
</evidence>
<keyword evidence="4" id="KW-0560">Oxidoreductase</keyword>
<feature type="compositionally biased region" description="Low complexity" evidence="7">
    <location>
        <begin position="229"/>
        <end position="272"/>
    </location>
</feature>
<organism evidence="9 10">
    <name type="scientific">Plantactinospora endophytica</name>
    <dbReference type="NCBI Taxonomy" id="673535"/>
    <lineage>
        <taxon>Bacteria</taxon>
        <taxon>Bacillati</taxon>
        <taxon>Actinomycetota</taxon>
        <taxon>Actinomycetes</taxon>
        <taxon>Micromonosporales</taxon>
        <taxon>Micromonosporaceae</taxon>
        <taxon>Plantactinospora</taxon>
    </lineage>
</organism>
<dbReference type="Gene3D" id="3.90.480.20">
    <property type="match status" value="1"/>
</dbReference>
<evidence type="ECO:0000256" key="7">
    <source>
        <dbReference type="SAM" id="MobiDB-lite"/>
    </source>
</evidence>
<dbReference type="InterPro" id="IPR036136">
    <property type="entry name" value="Nit/Sulf_reduc_fer-like_dom_sf"/>
</dbReference>
<feature type="region of interest" description="Disordered" evidence="7">
    <location>
        <begin position="224"/>
        <end position="297"/>
    </location>
</feature>
<keyword evidence="5" id="KW-0408">Iron</keyword>
<keyword evidence="1" id="KW-0004">4Fe-4S</keyword>
<dbReference type="SUPFAM" id="SSF55124">
    <property type="entry name" value="Nitrite/Sulfite reductase N-terminal domain-like"/>
    <property type="match status" value="2"/>
</dbReference>
<name>A0ABQ4E1K0_9ACTN</name>
<keyword evidence="6" id="KW-0411">Iron-sulfur</keyword>
<dbReference type="InterPro" id="IPR045854">
    <property type="entry name" value="NO2/SO3_Rdtase_4Fe4S_sf"/>
</dbReference>
<evidence type="ECO:0000256" key="3">
    <source>
        <dbReference type="ARBA" id="ARBA00022723"/>
    </source>
</evidence>
<evidence type="ECO:0000256" key="2">
    <source>
        <dbReference type="ARBA" id="ARBA00022617"/>
    </source>
</evidence>
<protein>
    <submittedName>
        <fullName evidence="9">Precorrin-3B synthase</fullName>
    </submittedName>
</protein>
<dbReference type="Proteomes" id="UP000646749">
    <property type="component" value="Unassembled WGS sequence"/>
</dbReference>
<proteinExistence type="predicted"/>
<dbReference type="PANTHER" id="PTHR32439:SF9">
    <property type="entry name" value="BLR3264 PROTEIN"/>
    <property type="match status" value="1"/>
</dbReference>
<dbReference type="SUPFAM" id="SSF56014">
    <property type="entry name" value="Nitrite and sulphite reductase 4Fe-4S domain-like"/>
    <property type="match status" value="1"/>
</dbReference>
<gene>
    <name evidence="9" type="primary">cobG</name>
    <name evidence="9" type="ORF">Pen02_35360</name>
</gene>
<keyword evidence="2" id="KW-0349">Heme</keyword>
<evidence type="ECO:0000313" key="9">
    <source>
        <dbReference type="EMBL" id="GIG88600.1"/>
    </source>
</evidence>
<accession>A0ABQ4E1K0</accession>
<keyword evidence="3" id="KW-0479">Metal-binding</keyword>
<evidence type="ECO:0000256" key="1">
    <source>
        <dbReference type="ARBA" id="ARBA00022485"/>
    </source>
</evidence>
<sequence length="466" mass="47232">MSALVTPSPRPPEDRCPGALRAHQAADGLLVRVRLPGGQLRPVQLRVLADLARTDGDGALELTSRANLQLRGLADDTAVRRVADRVAAAGLLPTATHERVRNLLASPLSGRDRAGRLDVRPMVRDLDAALRGAPDLASLSGRFLFALDDGRYDVAALGADLCWTGGSGILLLAGTDTGLRAGPDDAVELLIAAARAFLRVRADRRDLWRLADLPDGPARVTAALDRPTEAAPRPTAPATVGSPSGMSTVSLSTGSTTVGPSSGMSGVGLPPGISDVRSPHGTSDDGSPDRSGPAPVVGGYPGGVVVAAARLGRLTAEQAHLLAEMASTDEIIITPWRSLVLDTGGPDIVGRLATAGLLVDPASPWLGVTACTGRPGCASALADVRRDVTDALSEVGVGVGVGVGAGPATGAVLPVHVVGCERRCGRPVGPAVLAVATGAGYRIEAPGHSGSGTPSAALAARAERQT</sequence>
<evidence type="ECO:0000256" key="5">
    <source>
        <dbReference type="ARBA" id="ARBA00023004"/>
    </source>
</evidence>
<keyword evidence="10" id="KW-1185">Reference proteome</keyword>
<feature type="region of interest" description="Disordered" evidence="7">
    <location>
        <begin position="444"/>
        <end position="466"/>
    </location>
</feature>
<dbReference type="RefSeq" id="WP_203867107.1">
    <property type="nucleotide sequence ID" value="NZ_BONW01000016.1"/>
</dbReference>
<dbReference type="EMBL" id="BONW01000016">
    <property type="protein sequence ID" value="GIG88600.1"/>
    <property type="molecule type" value="Genomic_DNA"/>
</dbReference>
<comment type="caution">
    <text evidence="9">The sequence shown here is derived from an EMBL/GenBank/DDBJ whole genome shotgun (WGS) entry which is preliminary data.</text>
</comment>